<evidence type="ECO:0000313" key="5">
    <source>
        <dbReference type="EMBL" id="TWT33854.1"/>
    </source>
</evidence>
<dbReference type="InterPro" id="IPR036390">
    <property type="entry name" value="WH_DNA-bd_sf"/>
</dbReference>
<accession>A0A5C5V5M2</accession>
<dbReference type="PROSITE" id="PS50995">
    <property type="entry name" value="HTH_MARR_2"/>
    <property type="match status" value="1"/>
</dbReference>
<keyword evidence="2" id="KW-0238">DNA-binding</keyword>
<name>A0A5C5V5M2_9BACT</name>
<evidence type="ECO:0000256" key="2">
    <source>
        <dbReference type="ARBA" id="ARBA00023125"/>
    </source>
</evidence>
<organism evidence="5 6">
    <name type="scientific">Posidoniimonas corsicana</name>
    <dbReference type="NCBI Taxonomy" id="1938618"/>
    <lineage>
        <taxon>Bacteria</taxon>
        <taxon>Pseudomonadati</taxon>
        <taxon>Planctomycetota</taxon>
        <taxon>Planctomycetia</taxon>
        <taxon>Pirellulales</taxon>
        <taxon>Lacipirellulaceae</taxon>
        <taxon>Posidoniimonas</taxon>
    </lineage>
</organism>
<dbReference type="GO" id="GO:0003677">
    <property type="term" value="F:DNA binding"/>
    <property type="evidence" value="ECO:0007669"/>
    <property type="project" value="UniProtKB-KW"/>
</dbReference>
<dbReference type="GO" id="GO:0003700">
    <property type="term" value="F:DNA-binding transcription factor activity"/>
    <property type="evidence" value="ECO:0007669"/>
    <property type="project" value="InterPro"/>
</dbReference>
<dbReference type="OrthoDB" id="4463574at2"/>
<sequence length="140" mass="15615">MTTGHDIALGLRAAYLTMHRQTQSLLSEFGFTPFQYVVLSVLCTEDGVTQRELTERASSDANTISATLLLLERDGILVRESHEKDRRAWKVTVTSKGRKVYLKLSDNLKPVQEMILSAVGVDEAESFVANLNRLASVMSR</sequence>
<feature type="domain" description="HTH marR-type" evidence="4">
    <location>
        <begin position="4"/>
        <end position="136"/>
    </location>
</feature>
<dbReference type="SUPFAM" id="SSF46785">
    <property type="entry name" value="Winged helix' DNA-binding domain"/>
    <property type="match status" value="1"/>
</dbReference>
<dbReference type="AlphaFoldDB" id="A0A5C5V5M2"/>
<dbReference type="RefSeq" id="WP_146566816.1">
    <property type="nucleotide sequence ID" value="NZ_SIHJ01000002.1"/>
</dbReference>
<comment type="caution">
    <text evidence="5">The sequence shown here is derived from an EMBL/GenBank/DDBJ whole genome shotgun (WGS) entry which is preliminary data.</text>
</comment>
<dbReference type="Gene3D" id="1.10.10.10">
    <property type="entry name" value="Winged helix-like DNA-binding domain superfamily/Winged helix DNA-binding domain"/>
    <property type="match status" value="1"/>
</dbReference>
<evidence type="ECO:0000313" key="6">
    <source>
        <dbReference type="Proteomes" id="UP000316714"/>
    </source>
</evidence>
<evidence type="ECO:0000256" key="1">
    <source>
        <dbReference type="ARBA" id="ARBA00023015"/>
    </source>
</evidence>
<dbReference type="PANTHER" id="PTHR42756">
    <property type="entry name" value="TRANSCRIPTIONAL REGULATOR, MARR"/>
    <property type="match status" value="1"/>
</dbReference>
<reference evidence="5 6" key="1">
    <citation type="submission" date="2019-02" db="EMBL/GenBank/DDBJ databases">
        <title>Deep-cultivation of Planctomycetes and their phenomic and genomic characterization uncovers novel biology.</title>
        <authorList>
            <person name="Wiegand S."/>
            <person name="Jogler M."/>
            <person name="Boedeker C."/>
            <person name="Pinto D."/>
            <person name="Vollmers J."/>
            <person name="Rivas-Marin E."/>
            <person name="Kohn T."/>
            <person name="Peeters S.H."/>
            <person name="Heuer A."/>
            <person name="Rast P."/>
            <person name="Oberbeckmann S."/>
            <person name="Bunk B."/>
            <person name="Jeske O."/>
            <person name="Meyerdierks A."/>
            <person name="Storesund J.E."/>
            <person name="Kallscheuer N."/>
            <person name="Luecker S."/>
            <person name="Lage O.M."/>
            <person name="Pohl T."/>
            <person name="Merkel B.J."/>
            <person name="Hornburger P."/>
            <person name="Mueller R.-W."/>
            <person name="Bruemmer F."/>
            <person name="Labrenz M."/>
            <person name="Spormann A.M."/>
            <person name="Op Den Camp H."/>
            <person name="Overmann J."/>
            <person name="Amann R."/>
            <person name="Jetten M.S.M."/>
            <person name="Mascher T."/>
            <person name="Medema M.H."/>
            <person name="Devos D.P."/>
            <person name="Kaster A.-K."/>
            <person name="Ovreas L."/>
            <person name="Rohde M."/>
            <person name="Galperin M.Y."/>
            <person name="Jogler C."/>
        </authorList>
    </citation>
    <scope>NUCLEOTIDE SEQUENCE [LARGE SCALE GENOMIC DNA]</scope>
    <source>
        <strain evidence="5 6">KOR34</strain>
    </source>
</reference>
<dbReference type="InterPro" id="IPR036388">
    <property type="entry name" value="WH-like_DNA-bd_sf"/>
</dbReference>
<gene>
    <name evidence="5" type="primary">sarZ</name>
    <name evidence="5" type="ORF">KOR34_36890</name>
</gene>
<evidence type="ECO:0000256" key="3">
    <source>
        <dbReference type="ARBA" id="ARBA00023163"/>
    </source>
</evidence>
<keyword evidence="1" id="KW-0805">Transcription regulation</keyword>
<dbReference type="PANTHER" id="PTHR42756:SF1">
    <property type="entry name" value="TRANSCRIPTIONAL REPRESSOR OF EMRAB OPERON"/>
    <property type="match status" value="1"/>
</dbReference>
<dbReference type="EMBL" id="SIHJ01000002">
    <property type="protein sequence ID" value="TWT33854.1"/>
    <property type="molecule type" value="Genomic_DNA"/>
</dbReference>
<dbReference type="InterPro" id="IPR000835">
    <property type="entry name" value="HTH_MarR-typ"/>
</dbReference>
<evidence type="ECO:0000259" key="4">
    <source>
        <dbReference type="PROSITE" id="PS50995"/>
    </source>
</evidence>
<keyword evidence="6" id="KW-1185">Reference proteome</keyword>
<dbReference type="PRINTS" id="PR00598">
    <property type="entry name" value="HTHMARR"/>
</dbReference>
<dbReference type="SMART" id="SM00347">
    <property type="entry name" value="HTH_MARR"/>
    <property type="match status" value="1"/>
</dbReference>
<keyword evidence="3" id="KW-0804">Transcription</keyword>
<dbReference type="Pfam" id="PF12802">
    <property type="entry name" value="MarR_2"/>
    <property type="match status" value="1"/>
</dbReference>
<protein>
    <submittedName>
        <fullName evidence="5">HTH-type transcriptional regulator SarZ</fullName>
    </submittedName>
</protein>
<proteinExistence type="predicted"/>
<dbReference type="Proteomes" id="UP000316714">
    <property type="component" value="Unassembled WGS sequence"/>
</dbReference>